<evidence type="ECO:0000256" key="3">
    <source>
        <dbReference type="ARBA" id="ARBA00022729"/>
    </source>
</evidence>
<protein>
    <recommendedName>
        <fullName evidence="9">Sema domain-containing protein</fullName>
    </recommendedName>
</protein>
<dbReference type="EMBL" id="CAJNOG010000088">
    <property type="protein sequence ID" value="CAF0921185.1"/>
    <property type="molecule type" value="Genomic_DNA"/>
</dbReference>
<organism evidence="10 11">
    <name type="scientific">Adineta steineri</name>
    <dbReference type="NCBI Taxonomy" id="433720"/>
    <lineage>
        <taxon>Eukaryota</taxon>
        <taxon>Metazoa</taxon>
        <taxon>Spiralia</taxon>
        <taxon>Gnathifera</taxon>
        <taxon>Rotifera</taxon>
        <taxon>Eurotatoria</taxon>
        <taxon>Bdelloidea</taxon>
        <taxon>Adinetida</taxon>
        <taxon>Adinetidae</taxon>
        <taxon>Adineta</taxon>
    </lineage>
</organism>
<evidence type="ECO:0000259" key="9">
    <source>
        <dbReference type="PROSITE" id="PS51004"/>
    </source>
</evidence>
<name>A0A814AX74_9BILA</name>
<feature type="chain" id="PRO_5032543610" description="Sema domain-containing protein" evidence="8">
    <location>
        <begin position="17"/>
        <end position="1006"/>
    </location>
</feature>
<evidence type="ECO:0000256" key="1">
    <source>
        <dbReference type="ARBA" id="ARBA00004167"/>
    </source>
</evidence>
<dbReference type="InterPro" id="IPR014756">
    <property type="entry name" value="Ig_E-set"/>
</dbReference>
<feature type="domain" description="Sema" evidence="9">
    <location>
        <begin position="1"/>
        <end position="441"/>
    </location>
</feature>
<dbReference type="GO" id="GO:0030334">
    <property type="term" value="P:regulation of cell migration"/>
    <property type="evidence" value="ECO:0007669"/>
    <property type="project" value="TreeGrafter"/>
</dbReference>
<keyword evidence="3 8" id="KW-0732">Signal</keyword>
<evidence type="ECO:0000256" key="2">
    <source>
        <dbReference type="ARBA" id="ARBA00022692"/>
    </source>
</evidence>
<comment type="caution">
    <text evidence="6">Lacks conserved residue(s) required for the propagation of feature annotation.</text>
</comment>
<dbReference type="PROSITE" id="PS51004">
    <property type="entry name" value="SEMA"/>
    <property type="match status" value="1"/>
</dbReference>
<evidence type="ECO:0000313" key="10">
    <source>
        <dbReference type="EMBL" id="CAF0921185.1"/>
    </source>
</evidence>
<dbReference type="PANTHER" id="PTHR22625">
    <property type="entry name" value="PLEXIN"/>
    <property type="match status" value="1"/>
</dbReference>
<dbReference type="SMART" id="SM00429">
    <property type="entry name" value="IPT"/>
    <property type="match status" value="1"/>
</dbReference>
<feature type="signal peptide" evidence="8">
    <location>
        <begin position="1"/>
        <end position="16"/>
    </location>
</feature>
<evidence type="ECO:0000256" key="4">
    <source>
        <dbReference type="ARBA" id="ARBA00022737"/>
    </source>
</evidence>
<dbReference type="Pfam" id="PF01833">
    <property type="entry name" value="TIG"/>
    <property type="match status" value="1"/>
</dbReference>
<dbReference type="GO" id="GO:0005886">
    <property type="term" value="C:plasma membrane"/>
    <property type="evidence" value="ECO:0007669"/>
    <property type="project" value="TreeGrafter"/>
</dbReference>
<evidence type="ECO:0000256" key="6">
    <source>
        <dbReference type="PROSITE-ProRule" id="PRU00352"/>
    </source>
</evidence>
<reference evidence="10" key="1">
    <citation type="submission" date="2021-02" db="EMBL/GenBank/DDBJ databases">
        <authorList>
            <person name="Nowell W R."/>
        </authorList>
    </citation>
    <scope>NUCLEOTIDE SEQUENCE</scope>
</reference>
<keyword evidence="5 7" id="KW-1133">Transmembrane helix</keyword>
<dbReference type="GO" id="GO:0002116">
    <property type="term" value="C:semaphorin receptor complex"/>
    <property type="evidence" value="ECO:0007669"/>
    <property type="project" value="TreeGrafter"/>
</dbReference>
<evidence type="ECO:0000256" key="7">
    <source>
        <dbReference type="SAM" id="Phobius"/>
    </source>
</evidence>
<evidence type="ECO:0000313" key="11">
    <source>
        <dbReference type="Proteomes" id="UP000663845"/>
    </source>
</evidence>
<comment type="caution">
    <text evidence="10">The sequence shown here is derived from an EMBL/GenBank/DDBJ whole genome shotgun (WGS) entry which is preliminary data.</text>
</comment>
<keyword evidence="2 7" id="KW-0812">Transmembrane</keyword>
<dbReference type="Proteomes" id="UP000663845">
    <property type="component" value="Unassembled WGS sequence"/>
</dbReference>
<dbReference type="SUPFAM" id="SSF101912">
    <property type="entry name" value="Sema domain"/>
    <property type="match status" value="1"/>
</dbReference>
<evidence type="ECO:0000256" key="8">
    <source>
        <dbReference type="SAM" id="SignalP"/>
    </source>
</evidence>
<feature type="transmembrane region" description="Helical" evidence="7">
    <location>
        <begin position="725"/>
        <end position="753"/>
    </location>
</feature>
<dbReference type="InterPro" id="IPR001627">
    <property type="entry name" value="Semap_dom"/>
</dbReference>
<keyword evidence="7" id="KW-0472">Membrane</keyword>
<gene>
    <name evidence="10" type="ORF">JYZ213_LOCUS11620</name>
</gene>
<dbReference type="SMART" id="SM00630">
    <property type="entry name" value="Sema"/>
    <property type="match status" value="1"/>
</dbReference>
<dbReference type="InterPro" id="IPR002909">
    <property type="entry name" value="IPT_dom"/>
</dbReference>
<sequence length="1006" mass="115479">MFSILFLSYFILTTNSLSINIIDKDLNKSIDKILFNEENLYISTNNILHRLSSLTLNKTLTPLEFPKNSHIKILLTISNDKIFLCGTYDQGLCQILDKNFQFIINSTFPIVANDPINSTIALIIPEKNLIYFGVTYTNEGKYRWQIPNISGRSLNISRFMKILSVNDNDDMISHDDLSLRFMSRQQTTFIVQYIYSFYTKNYIYFLTNQPNDNEQKSLITKIIRFCRETSYSIIRTYTEIPLKCVNSDWILKTADIIYNRNNQQILIGYFTRKDGTGGTNLCSWNIQNDIDQAFEDNYRTCYSKGIGQRGLEFIKPNEPCRKDESWSIPINDNNICPWIISDRLPYPVGGTTPVRGRLLYENIIENSSVIKMYSFNSMILVFQGLTNGTFKLGLFDFEVNINWFYSYQLSTQASILSDIIFDKNLATFYLASGTKVYRISFLGDCTSRLSCDECLSSSNNPWCETLINNLSCRLPSITPGIYNIIIKIDNQIISTEQNLKVTPNPIVQDIDPTISFASGGRLITVRGMYFESIQTITVKFSYKKWNAKLKINSHNILTTEDGSMSSFNFRTPGLPSPSADFPSTPVDVSFSLDFDDSIISLSNLIQFRYIPDVLLNISSIPPTLPYTGEELKLQVENLTEAASMPDIQLFIGCSECKLKTFTSKGITCQPPSKLLPNTAIILNNQQQQDDCTLFNSSIGPIRFRIGYREYLIGYLSYNRLLSSKYSIVTIISLIFASCFITIAILILGLYLFYKFRNIQSQKKTLTIKKNIEQNEKQFWSTDTSASTGPYYQVYEQISSISSHENTLTRAPLLLTCPYYQEKRNTPPIMEQLQMSLSFLTTISIEDSQLTKLLFPTDKKYIQLVSELIRRLDRLMLCRSTCPIIESCLNVIADGLEFIFDTRTDVSSEIKLLFMDEKKHFSSFDKNNFHFHSTNSYSQLSLNDIRSVILADDTAIECLFKLYQFYELYSEPINQHIGENHVSVLLPIHHLLVQIRQLIESDNQTFI</sequence>
<comment type="subcellular location">
    <subcellularLocation>
        <location evidence="1">Membrane</location>
        <topology evidence="1">Single-pass membrane protein</topology>
    </subcellularLocation>
</comment>
<dbReference type="Gene3D" id="2.130.10.10">
    <property type="entry name" value="YVTN repeat-like/Quinoprotein amine dehydrogenase"/>
    <property type="match status" value="1"/>
</dbReference>
<dbReference type="AlphaFoldDB" id="A0A814AX74"/>
<dbReference type="SUPFAM" id="SSF81296">
    <property type="entry name" value="E set domains"/>
    <property type="match status" value="1"/>
</dbReference>
<dbReference type="InterPro" id="IPR031148">
    <property type="entry name" value="Plexin"/>
</dbReference>
<keyword evidence="4" id="KW-0677">Repeat</keyword>
<dbReference type="GO" id="GO:0017154">
    <property type="term" value="F:semaphorin receptor activity"/>
    <property type="evidence" value="ECO:0007669"/>
    <property type="project" value="InterPro"/>
</dbReference>
<evidence type="ECO:0000256" key="5">
    <source>
        <dbReference type="ARBA" id="ARBA00022989"/>
    </source>
</evidence>
<dbReference type="InterPro" id="IPR036352">
    <property type="entry name" value="Semap_dom_sf"/>
</dbReference>
<accession>A0A814AX74</accession>
<dbReference type="InterPro" id="IPR015943">
    <property type="entry name" value="WD40/YVTN_repeat-like_dom_sf"/>
</dbReference>
<dbReference type="PANTHER" id="PTHR22625:SF70">
    <property type="entry name" value="PLEXIN A, ISOFORM A"/>
    <property type="match status" value="1"/>
</dbReference>
<proteinExistence type="predicted"/>